<dbReference type="InterPro" id="IPR029055">
    <property type="entry name" value="Ntn_hydrolases_N"/>
</dbReference>
<accession>A0A448XMI1</accession>
<feature type="domain" description="Glutamine amidotransferase type-2" evidence="2">
    <location>
        <begin position="7"/>
        <end position="65"/>
    </location>
</feature>
<dbReference type="SUPFAM" id="SSF56235">
    <property type="entry name" value="N-terminal nucleophile aminohydrolases (Ntn hydrolases)"/>
    <property type="match status" value="1"/>
</dbReference>
<evidence type="ECO:0000256" key="1">
    <source>
        <dbReference type="SAM" id="MobiDB-lite"/>
    </source>
</evidence>
<protein>
    <recommendedName>
        <fullName evidence="2">Glutamine amidotransferase type-2 domain-containing protein</fullName>
    </recommendedName>
</protein>
<evidence type="ECO:0000259" key="2">
    <source>
        <dbReference type="Pfam" id="PF00310"/>
    </source>
</evidence>
<keyword evidence="4" id="KW-1185">Reference proteome</keyword>
<feature type="region of interest" description="Disordered" evidence="1">
    <location>
        <begin position="58"/>
        <end position="85"/>
    </location>
</feature>
<evidence type="ECO:0000313" key="3">
    <source>
        <dbReference type="EMBL" id="VEL40237.1"/>
    </source>
</evidence>
<dbReference type="Pfam" id="PF00310">
    <property type="entry name" value="GATase_2"/>
    <property type="match status" value="1"/>
</dbReference>
<dbReference type="InterPro" id="IPR017932">
    <property type="entry name" value="GATase_2_dom"/>
</dbReference>
<sequence length="113" mass="12721">MQHRSFPKDKLSRLFPVIEARMSDSGSLDNLLEWLYHLSDRSLPECIMSLIPEPWHKGDPHLEPNANDAGEDEDDVEVGKEAGGNESPMLALTRAFYKWSACSLEPWDGPGKL</sequence>
<name>A0A448XMI1_9PLAT</name>
<dbReference type="EMBL" id="CAAALY010264135">
    <property type="protein sequence ID" value="VEL40237.1"/>
    <property type="molecule type" value="Genomic_DNA"/>
</dbReference>
<organism evidence="3 4">
    <name type="scientific">Protopolystoma xenopodis</name>
    <dbReference type="NCBI Taxonomy" id="117903"/>
    <lineage>
        <taxon>Eukaryota</taxon>
        <taxon>Metazoa</taxon>
        <taxon>Spiralia</taxon>
        <taxon>Lophotrochozoa</taxon>
        <taxon>Platyhelminthes</taxon>
        <taxon>Monogenea</taxon>
        <taxon>Polyopisthocotylea</taxon>
        <taxon>Polystomatidea</taxon>
        <taxon>Polystomatidae</taxon>
        <taxon>Protopolystoma</taxon>
    </lineage>
</organism>
<dbReference type="Proteomes" id="UP000784294">
    <property type="component" value="Unassembled WGS sequence"/>
</dbReference>
<proteinExistence type="predicted"/>
<gene>
    <name evidence="3" type="ORF">PXEA_LOCUS33677</name>
</gene>
<evidence type="ECO:0000313" key="4">
    <source>
        <dbReference type="Proteomes" id="UP000784294"/>
    </source>
</evidence>
<reference evidence="3" key="1">
    <citation type="submission" date="2018-11" db="EMBL/GenBank/DDBJ databases">
        <authorList>
            <consortium name="Pathogen Informatics"/>
        </authorList>
    </citation>
    <scope>NUCLEOTIDE SEQUENCE</scope>
</reference>
<comment type="caution">
    <text evidence="3">The sequence shown here is derived from an EMBL/GenBank/DDBJ whole genome shotgun (WGS) entry which is preliminary data.</text>
</comment>
<dbReference type="AlphaFoldDB" id="A0A448XMI1"/>
<dbReference type="Gene3D" id="3.60.20.10">
    <property type="entry name" value="Glutamine Phosphoribosylpyrophosphate, subunit 1, domain 1"/>
    <property type="match status" value="1"/>
</dbReference>
<dbReference type="OrthoDB" id="4327079at2759"/>